<evidence type="ECO:0000256" key="1">
    <source>
        <dbReference type="ARBA" id="ARBA00022612"/>
    </source>
</evidence>
<protein>
    <submittedName>
        <fullName evidence="3">Bsr protein</fullName>
    </submittedName>
</protein>
<keyword evidence="3" id="KW-0614">Plasmid</keyword>
<dbReference type="InterPro" id="IPR027417">
    <property type="entry name" value="P-loop_NTPase"/>
</dbReference>
<sequence length="330" mass="38305">MLKIPFVPKYSNTSYFEINSLRINLYGGDKVRDFERFRGSNSAVIYVNEATTLHKETLKEVLKRLRMKPEFIIFDTNPDHPEHYFKTDYIDNNTVYSTYNFTTYDNETISKEFIKTQEEIYKDLPTYKASVLLGEWVANNDAIFRNINIIEDYEFKSPIAYLDPAYSSGGDNTVLCVLEKVSDKYYAFIFQNQKPAVDSYVTNTIKVIMGNLNVNTLYIEDRDDIKGSGALTREYVRLRDNMQNHFRIAPTRPKTNKHARIVSLLTPFTYNKMHLLDYSSRSAFSDIYPYNGDGKSHDDALDALSAAYLIVSLNYRDRSQHLLNLLSFSL</sequence>
<dbReference type="AlphaFoldDB" id="B5RP76"/>
<dbReference type="EMBL" id="CP000989">
    <property type="protein sequence ID" value="ACH94162.1"/>
    <property type="molecule type" value="Genomic_DNA"/>
</dbReference>
<proteinExistence type="predicted"/>
<geneLocation type="plasmid" evidence="3 4">
    <name>pl42</name>
</geneLocation>
<keyword evidence="4" id="KW-1185">Reference proteome</keyword>
<gene>
    <name evidence="3" type="primary">bsr</name>
    <name evidence="3" type="ordered locus">BDU_3008</name>
</gene>
<dbReference type="Pfam" id="PF17289">
    <property type="entry name" value="Terminase_6C"/>
    <property type="match status" value="1"/>
</dbReference>
<dbReference type="NCBIfam" id="TIGR01547">
    <property type="entry name" value="phage_term_2"/>
    <property type="match status" value="1"/>
</dbReference>
<reference evidence="3 4" key="1">
    <citation type="journal article" date="2008" name="PLoS Genet.">
        <title>The genome of Borrelia recurrentis, the agent of deadly louse-borne relapsing fever, is a degraded subset of tick-borne Borrelia duttonii.</title>
        <authorList>
            <person name="Lescot M."/>
            <person name="Audic S."/>
            <person name="Robert C."/>
            <person name="Nguyen T.T."/>
            <person name="Blanc G."/>
            <person name="Cutler S.J."/>
            <person name="Wincker P."/>
            <person name="Couloux A."/>
            <person name="Claverie J.-M."/>
            <person name="Raoult D."/>
            <person name="Drancourt M."/>
        </authorList>
    </citation>
    <scope>NUCLEOTIDE SEQUENCE [LARGE SCALE GENOMIC DNA]</scope>
    <source>
        <strain evidence="3 4">Ly</strain>
    </source>
</reference>
<evidence type="ECO:0000313" key="4">
    <source>
        <dbReference type="Proteomes" id="UP000000611"/>
    </source>
</evidence>
<accession>B5RP76</accession>
<evidence type="ECO:0000313" key="3">
    <source>
        <dbReference type="EMBL" id="ACH94162.1"/>
    </source>
</evidence>
<dbReference type="KEGG" id="bdu:BDU_3008"/>
<dbReference type="InterPro" id="IPR006437">
    <property type="entry name" value="Phage_terminase_lsu"/>
</dbReference>
<dbReference type="Pfam" id="PF03237">
    <property type="entry name" value="Terminase_6N"/>
    <property type="match status" value="1"/>
</dbReference>
<feature type="domain" description="Terminase large subunit gp17-like C-terminal" evidence="2">
    <location>
        <begin position="161"/>
        <end position="309"/>
    </location>
</feature>
<organism evidence="3 4">
    <name type="scientific">Borrelia duttonii (strain Ly)</name>
    <dbReference type="NCBI Taxonomy" id="412419"/>
    <lineage>
        <taxon>Bacteria</taxon>
        <taxon>Pseudomonadati</taxon>
        <taxon>Spirochaetota</taxon>
        <taxon>Spirochaetia</taxon>
        <taxon>Spirochaetales</taxon>
        <taxon>Borreliaceae</taxon>
        <taxon>Borrelia</taxon>
    </lineage>
</organism>
<dbReference type="Proteomes" id="UP000000611">
    <property type="component" value="Plasmid pl42"/>
</dbReference>
<dbReference type="HOGENOM" id="CLU_042013_0_0_12"/>
<dbReference type="InterPro" id="IPR035421">
    <property type="entry name" value="Terminase_6C"/>
</dbReference>
<dbReference type="Gene3D" id="3.40.50.300">
    <property type="entry name" value="P-loop containing nucleotide triphosphate hydrolases"/>
    <property type="match status" value="1"/>
</dbReference>
<keyword evidence="1" id="KW-1188">Viral release from host cell</keyword>
<evidence type="ECO:0000259" key="2">
    <source>
        <dbReference type="Pfam" id="PF17289"/>
    </source>
</evidence>
<name>B5RP76_BORDL</name>